<comment type="cofactor">
    <cofactor evidence="1">
        <name>FAD</name>
        <dbReference type="ChEBI" id="CHEBI:57692"/>
    </cofactor>
</comment>
<evidence type="ECO:0000313" key="5">
    <source>
        <dbReference type="EMBL" id="KJE20176.1"/>
    </source>
</evidence>
<organism evidence="5 6">
    <name type="scientific">Frankia torreyi</name>
    <dbReference type="NCBI Taxonomy" id="1856"/>
    <lineage>
        <taxon>Bacteria</taxon>
        <taxon>Bacillati</taxon>
        <taxon>Actinomycetota</taxon>
        <taxon>Actinomycetes</taxon>
        <taxon>Frankiales</taxon>
        <taxon>Frankiaceae</taxon>
        <taxon>Frankia</taxon>
    </lineage>
</organism>
<dbReference type="PRINTS" id="PR00420">
    <property type="entry name" value="RNGMNOXGNASE"/>
</dbReference>
<evidence type="ECO:0000259" key="4">
    <source>
        <dbReference type="Pfam" id="PF01494"/>
    </source>
</evidence>
<dbReference type="AlphaFoldDB" id="A0A0D8B7K6"/>
<dbReference type="PANTHER" id="PTHR43004">
    <property type="entry name" value="TRK SYSTEM POTASSIUM UPTAKE PROTEIN"/>
    <property type="match status" value="1"/>
</dbReference>
<dbReference type="EC" id="1.14.13.127" evidence="5"/>
<reference evidence="6" key="1">
    <citation type="submission" date="2015-02" db="EMBL/GenBank/DDBJ databases">
        <title>Draft Genome of Frankia sp. CpI1-S.</title>
        <authorList>
            <person name="Oshone R.T."/>
            <person name="Ngom M."/>
            <person name="Ghodhbane-Gtari F."/>
            <person name="Gtari M."/>
            <person name="Morris K."/>
            <person name="Thomas K."/>
            <person name="Sen A."/>
            <person name="Tisa L.S."/>
        </authorList>
    </citation>
    <scope>NUCLEOTIDE SEQUENCE [LARGE SCALE GENOMIC DNA]</scope>
    <source>
        <strain evidence="6">CpI1-S</strain>
    </source>
</reference>
<evidence type="ECO:0000256" key="2">
    <source>
        <dbReference type="ARBA" id="ARBA00022630"/>
    </source>
</evidence>
<dbReference type="RefSeq" id="WP_044887979.1">
    <property type="nucleotide sequence ID" value="NZ_JYFN01000068.1"/>
</dbReference>
<dbReference type="Gene3D" id="3.50.50.60">
    <property type="entry name" value="FAD/NAD(P)-binding domain"/>
    <property type="match status" value="2"/>
</dbReference>
<sequence length="498" mass="52984">MSGTVVIVGGGPAGLMLGCELRLGGIETIILEQRREAPAASGGMAVHGQTMKVLKERGFAERIHGEGIFPWPRTPFALLWLDISSAKPEELTYVYPQWRLERLLESRAVELGVDLRRGHRVIGVEQDAAGVTARVAAGDEVYQLTGDYLVGCDGPDSAVRKAAGITSAVLGNSYYGVWGDLELTPGTDYPFESGVYDRGIFGAMPLVTGGLRLMSIEFDETGPTEEPVTEQELFESMRRITGGAPTTGKISHLGRFGGPVSIADRYRDGRILLAGDAAHSFFISGTQGVNTGIQDVVNLGWKLAATLRGWAPADLLDTYELERHPVGLRMCQHAQATMGLLYPLDRIAYLRDIVNDLIGIDGVSKHLLDITTAVRYPFEDATQSGAGPDHPLLGWPVPDATLVIGDRVESVATTLHAGRGVLLDLSAGAADLTGIADWSGRVDLTVADPIPDVDAATLLIRPDGHVAHADADGTDAKGLREALARWFGTPAPAGAGTP</sequence>
<dbReference type="PANTHER" id="PTHR43004:SF19">
    <property type="entry name" value="BINDING MONOOXYGENASE, PUTATIVE (JCVI)-RELATED"/>
    <property type="match status" value="1"/>
</dbReference>
<dbReference type="Gene3D" id="3.40.30.120">
    <property type="match status" value="1"/>
</dbReference>
<evidence type="ECO:0000256" key="3">
    <source>
        <dbReference type="ARBA" id="ARBA00022827"/>
    </source>
</evidence>
<feature type="domain" description="FAD-binding" evidence="4">
    <location>
        <begin position="4"/>
        <end position="333"/>
    </location>
</feature>
<dbReference type="InterPro" id="IPR036188">
    <property type="entry name" value="FAD/NAD-bd_sf"/>
</dbReference>
<keyword evidence="3" id="KW-0274">FAD</keyword>
<reference evidence="5 6" key="2">
    <citation type="journal article" date="2016" name="Genome Announc.">
        <title>Permanent Draft Genome Sequences for Two Variants of Frankia sp. Strain CpI1, the First Frankia Strain Isolated from Root Nodules of Comptonia peregrina.</title>
        <authorList>
            <person name="Oshone R."/>
            <person name="Hurst S.G.IV."/>
            <person name="Abebe-Akele F."/>
            <person name="Simpson S."/>
            <person name="Morris K."/>
            <person name="Thomas W.K."/>
            <person name="Tisa L.S."/>
        </authorList>
    </citation>
    <scope>NUCLEOTIDE SEQUENCE [LARGE SCALE GENOMIC DNA]</scope>
    <source>
        <strain evidence="6">CpI1-S</strain>
    </source>
</reference>
<dbReference type="Pfam" id="PF01494">
    <property type="entry name" value="FAD_binding_3"/>
    <property type="match status" value="1"/>
</dbReference>
<dbReference type="OrthoDB" id="3647401at2"/>
<accession>A0A0D8B7K6</accession>
<dbReference type="GO" id="GO:0008688">
    <property type="term" value="F:3-(3-hydroxyphenyl)propionate hydroxylase activity"/>
    <property type="evidence" value="ECO:0007669"/>
    <property type="project" value="UniProtKB-EC"/>
</dbReference>
<proteinExistence type="predicted"/>
<dbReference type="PATRIC" id="fig|1502723.3.peg.5930"/>
<dbReference type="EMBL" id="JYFN01000068">
    <property type="protein sequence ID" value="KJE20176.1"/>
    <property type="molecule type" value="Genomic_DNA"/>
</dbReference>
<protein>
    <submittedName>
        <fullName evidence="5">2-polyprenyl-6-methoxyphenol hydroxylase-like oxidoreductase</fullName>
        <ecNumber evidence="5">1.14.13.127</ecNumber>
    </submittedName>
</protein>
<dbReference type="InterPro" id="IPR002938">
    <property type="entry name" value="FAD-bd"/>
</dbReference>
<evidence type="ECO:0000256" key="1">
    <source>
        <dbReference type="ARBA" id="ARBA00001974"/>
    </source>
</evidence>
<keyword evidence="5" id="KW-0560">Oxidoreductase</keyword>
<dbReference type="Proteomes" id="UP000032545">
    <property type="component" value="Unassembled WGS sequence"/>
</dbReference>
<dbReference type="InterPro" id="IPR050641">
    <property type="entry name" value="RIFMO-like"/>
</dbReference>
<gene>
    <name evidence="5" type="ORF">FF36_05507</name>
</gene>
<dbReference type="GO" id="GO:0071949">
    <property type="term" value="F:FAD binding"/>
    <property type="evidence" value="ECO:0007669"/>
    <property type="project" value="InterPro"/>
</dbReference>
<evidence type="ECO:0000313" key="6">
    <source>
        <dbReference type="Proteomes" id="UP000032545"/>
    </source>
</evidence>
<name>A0A0D8B7K6_9ACTN</name>
<dbReference type="Gene3D" id="3.30.70.2450">
    <property type="match status" value="1"/>
</dbReference>
<dbReference type="Pfam" id="PF21274">
    <property type="entry name" value="Rng_hyd_C"/>
    <property type="match status" value="1"/>
</dbReference>
<comment type="caution">
    <text evidence="5">The sequence shown here is derived from an EMBL/GenBank/DDBJ whole genome shotgun (WGS) entry which is preliminary data.</text>
</comment>
<keyword evidence="2" id="KW-0285">Flavoprotein</keyword>
<dbReference type="SUPFAM" id="SSF51905">
    <property type="entry name" value="FAD/NAD(P)-binding domain"/>
    <property type="match status" value="1"/>
</dbReference>
<keyword evidence="6" id="KW-1185">Reference proteome</keyword>